<dbReference type="Gene3D" id="1.10.1740.10">
    <property type="match status" value="1"/>
</dbReference>
<sequence length="165" mass="19488">MRRYVVSGDSALLTRLYDNCADDLFHYLVSHTDRELAKDISQKAWLRVMDKRHLYRSDGQFRAWLFTLARNLMMDEFRRLQRQPVSEYLETPDTQMDFTDSDIQGRFDQALAALPFLQREAFVLQQEGFGLQDIAAITGEPVETIKSRIRYARKQLRQLLEINHD</sequence>
<evidence type="ECO:0000256" key="2">
    <source>
        <dbReference type="ARBA" id="ARBA00023015"/>
    </source>
</evidence>
<keyword evidence="5" id="KW-0804">Transcription</keyword>
<keyword evidence="4" id="KW-0238">DNA-binding</keyword>
<evidence type="ECO:0000259" key="7">
    <source>
        <dbReference type="Pfam" id="PF08281"/>
    </source>
</evidence>
<dbReference type="NCBIfam" id="TIGR02937">
    <property type="entry name" value="sigma70-ECF"/>
    <property type="match status" value="1"/>
</dbReference>
<name>A0A939DL38_9ALTE</name>
<dbReference type="EMBL" id="JAFKCV010000001">
    <property type="protein sequence ID" value="MBN7823851.1"/>
    <property type="molecule type" value="Genomic_DNA"/>
</dbReference>
<dbReference type="SUPFAM" id="SSF88659">
    <property type="entry name" value="Sigma3 and sigma4 domains of RNA polymerase sigma factors"/>
    <property type="match status" value="1"/>
</dbReference>
<feature type="domain" description="RNA polymerase sigma factor 70 region 4 type 2" evidence="7">
    <location>
        <begin position="106"/>
        <end position="156"/>
    </location>
</feature>
<dbReference type="Proteomes" id="UP000664654">
    <property type="component" value="Unassembled WGS sequence"/>
</dbReference>
<protein>
    <submittedName>
        <fullName evidence="8">RNA polymerase sigma factor</fullName>
    </submittedName>
</protein>
<keyword evidence="3" id="KW-0731">Sigma factor</keyword>
<dbReference type="Gene3D" id="1.10.10.10">
    <property type="entry name" value="Winged helix-like DNA-binding domain superfamily/Winged helix DNA-binding domain"/>
    <property type="match status" value="1"/>
</dbReference>
<dbReference type="InterPro" id="IPR014284">
    <property type="entry name" value="RNA_pol_sigma-70_dom"/>
</dbReference>
<organism evidence="8 9">
    <name type="scientific">Bowmanella dokdonensis</name>
    <dbReference type="NCBI Taxonomy" id="751969"/>
    <lineage>
        <taxon>Bacteria</taxon>
        <taxon>Pseudomonadati</taxon>
        <taxon>Pseudomonadota</taxon>
        <taxon>Gammaproteobacteria</taxon>
        <taxon>Alteromonadales</taxon>
        <taxon>Alteromonadaceae</taxon>
        <taxon>Bowmanella</taxon>
    </lineage>
</organism>
<reference evidence="8" key="1">
    <citation type="submission" date="2021-03" db="EMBL/GenBank/DDBJ databases">
        <title>novel species isolated from a fishpond in China.</title>
        <authorList>
            <person name="Lu H."/>
            <person name="Cai Z."/>
        </authorList>
    </citation>
    <scope>NUCLEOTIDE SEQUENCE</scope>
    <source>
        <strain evidence="8">JCM 30855</strain>
    </source>
</reference>
<dbReference type="CDD" id="cd06171">
    <property type="entry name" value="Sigma70_r4"/>
    <property type="match status" value="1"/>
</dbReference>
<dbReference type="GO" id="GO:0003677">
    <property type="term" value="F:DNA binding"/>
    <property type="evidence" value="ECO:0007669"/>
    <property type="project" value="UniProtKB-KW"/>
</dbReference>
<evidence type="ECO:0000259" key="6">
    <source>
        <dbReference type="Pfam" id="PF04542"/>
    </source>
</evidence>
<evidence type="ECO:0000313" key="9">
    <source>
        <dbReference type="Proteomes" id="UP000664654"/>
    </source>
</evidence>
<dbReference type="InterPro" id="IPR013249">
    <property type="entry name" value="RNA_pol_sigma70_r4_t2"/>
</dbReference>
<dbReference type="InterPro" id="IPR036388">
    <property type="entry name" value="WH-like_DNA-bd_sf"/>
</dbReference>
<dbReference type="InterPro" id="IPR013324">
    <property type="entry name" value="RNA_pol_sigma_r3/r4-like"/>
</dbReference>
<dbReference type="PANTHER" id="PTHR43133:SF8">
    <property type="entry name" value="RNA POLYMERASE SIGMA FACTOR HI_1459-RELATED"/>
    <property type="match status" value="1"/>
</dbReference>
<keyword evidence="2" id="KW-0805">Transcription regulation</keyword>
<comment type="similarity">
    <text evidence="1">Belongs to the sigma-70 factor family. ECF subfamily.</text>
</comment>
<dbReference type="SUPFAM" id="SSF88946">
    <property type="entry name" value="Sigma2 domain of RNA polymerase sigma factors"/>
    <property type="match status" value="1"/>
</dbReference>
<keyword evidence="9" id="KW-1185">Reference proteome</keyword>
<evidence type="ECO:0000256" key="3">
    <source>
        <dbReference type="ARBA" id="ARBA00023082"/>
    </source>
</evidence>
<accession>A0A939DL38</accession>
<dbReference type="InterPro" id="IPR007627">
    <property type="entry name" value="RNA_pol_sigma70_r2"/>
</dbReference>
<feature type="domain" description="RNA polymerase sigma-70 region 2" evidence="6">
    <location>
        <begin position="16"/>
        <end position="82"/>
    </location>
</feature>
<dbReference type="GO" id="GO:0016987">
    <property type="term" value="F:sigma factor activity"/>
    <property type="evidence" value="ECO:0007669"/>
    <property type="project" value="UniProtKB-KW"/>
</dbReference>
<dbReference type="InterPro" id="IPR013325">
    <property type="entry name" value="RNA_pol_sigma_r2"/>
</dbReference>
<dbReference type="Pfam" id="PF08281">
    <property type="entry name" value="Sigma70_r4_2"/>
    <property type="match status" value="1"/>
</dbReference>
<proteinExistence type="inferred from homology"/>
<evidence type="ECO:0000256" key="1">
    <source>
        <dbReference type="ARBA" id="ARBA00010641"/>
    </source>
</evidence>
<comment type="caution">
    <text evidence="8">The sequence shown here is derived from an EMBL/GenBank/DDBJ whole genome shotgun (WGS) entry which is preliminary data.</text>
</comment>
<dbReference type="AlphaFoldDB" id="A0A939DL38"/>
<gene>
    <name evidence="8" type="ORF">J0A66_01315</name>
</gene>
<evidence type="ECO:0000313" key="8">
    <source>
        <dbReference type="EMBL" id="MBN7823851.1"/>
    </source>
</evidence>
<dbReference type="GO" id="GO:0006352">
    <property type="term" value="P:DNA-templated transcription initiation"/>
    <property type="evidence" value="ECO:0007669"/>
    <property type="project" value="InterPro"/>
</dbReference>
<dbReference type="Pfam" id="PF04542">
    <property type="entry name" value="Sigma70_r2"/>
    <property type="match status" value="1"/>
</dbReference>
<dbReference type="InterPro" id="IPR039425">
    <property type="entry name" value="RNA_pol_sigma-70-like"/>
</dbReference>
<dbReference type="PANTHER" id="PTHR43133">
    <property type="entry name" value="RNA POLYMERASE ECF-TYPE SIGMA FACTO"/>
    <property type="match status" value="1"/>
</dbReference>
<evidence type="ECO:0000256" key="4">
    <source>
        <dbReference type="ARBA" id="ARBA00023125"/>
    </source>
</evidence>
<evidence type="ECO:0000256" key="5">
    <source>
        <dbReference type="ARBA" id="ARBA00023163"/>
    </source>
</evidence>